<dbReference type="SUPFAM" id="SSF47831">
    <property type="entry name" value="Enzyme I of the PEP:sugar phosphotransferase system HPr-binding (sub)domain"/>
    <property type="match status" value="1"/>
</dbReference>
<dbReference type="Proteomes" id="UP000254603">
    <property type="component" value="Unassembled WGS sequence"/>
</dbReference>
<evidence type="ECO:0000259" key="21">
    <source>
        <dbReference type="Pfam" id="PF00391"/>
    </source>
</evidence>
<evidence type="ECO:0000313" key="26">
    <source>
        <dbReference type="Proteomes" id="UP000254603"/>
    </source>
</evidence>
<evidence type="ECO:0000256" key="19">
    <source>
        <dbReference type="PIRSR" id="PIRSR000732-2"/>
    </source>
</evidence>
<evidence type="ECO:0000256" key="20">
    <source>
        <dbReference type="PIRSR" id="PIRSR000732-3"/>
    </source>
</evidence>
<keyword evidence="25" id="KW-0670">Pyruvate</keyword>
<dbReference type="InterPro" id="IPR000121">
    <property type="entry name" value="PEP_util_C"/>
</dbReference>
<evidence type="ECO:0000259" key="23">
    <source>
        <dbReference type="Pfam" id="PF05524"/>
    </source>
</evidence>
<dbReference type="InterPro" id="IPR008279">
    <property type="entry name" value="PEP-util_enz_mobile_dom"/>
</dbReference>
<dbReference type="Proteomes" id="UP000594903">
    <property type="component" value="Chromosome"/>
</dbReference>
<evidence type="ECO:0000256" key="10">
    <source>
        <dbReference type="ARBA" id="ARBA00022597"/>
    </source>
</evidence>
<dbReference type="SUPFAM" id="SSF52009">
    <property type="entry name" value="Phosphohistidine domain"/>
    <property type="match status" value="1"/>
</dbReference>
<comment type="catalytic activity">
    <reaction evidence="1 17">
        <text>L-histidyl-[protein] + phosphoenolpyruvate = N(pros)-phospho-L-histidyl-[protein] + pyruvate</text>
        <dbReference type="Rhea" id="RHEA:23880"/>
        <dbReference type="Rhea" id="RHEA-COMP:9745"/>
        <dbReference type="Rhea" id="RHEA-COMP:9746"/>
        <dbReference type="ChEBI" id="CHEBI:15361"/>
        <dbReference type="ChEBI" id="CHEBI:29979"/>
        <dbReference type="ChEBI" id="CHEBI:58702"/>
        <dbReference type="ChEBI" id="CHEBI:64837"/>
        <dbReference type="EC" id="2.7.3.9"/>
    </reaction>
</comment>
<comment type="similarity">
    <text evidence="5 17">Belongs to the PEP-utilizing enzyme family.</text>
</comment>
<gene>
    <name evidence="25" type="primary">ptsI</name>
    <name evidence="24" type="synonym">ptsP</name>
    <name evidence="24" type="ORF">I6G29_01020</name>
    <name evidence="25" type="ORF">NCTC11997_00244</name>
</gene>
<dbReference type="Pfam" id="PF05524">
    <property type="entry name" value="PEP-utilisers_N"/>
    <property type="match status" value="1"/>
</dbReference>
<dbReference type="GO" id="GO:0009401">
    <property type="term" value="P:phosphoenolpyruvate-dependent sugar phosphotransferase system"/>
    <property type="evidence" value="ECO:0007669"/>
    <property type="project" value="UniProtKB-KW"/>
</dbReference>
<evidence type="ECO:0000256" key="7">
    <source>
        <dbReference type="ARBA" id="ARBA00016544"/>
    </source>
</evidence>
<evidence type="ECO:0000256" key="14">
    <source>
        <dbReference type="ARBA" id="ARBA00022777"/>
    </source>
</evidence>
<protein>
    <recommendedName>
        <fullName evidence="7 17">Phosphoenolpyruvate-protein phosphotransferase</fullName>
        <ecNumber evidence="6 17">2.7.3.9</ecNumber>
    </recommendedName>
    <alternativeName>
        <fullName evidence="16 17">Phosphotransferase system, enzyme I</fullName>
    </alternativeName>
</protein>
<evidence type="ECO:0000256" key="6">
    <source>
        <dbReference type="ARBA" id="ARBA00012232"/>
    </source>
</evidence>
<dbReference type="EC" id="2.7.3.9" evidence="6 17"/>
<dbReference type="InterPro" id="IPR050499">
    <property type="entry name" value="PEP-utilizing_PTS_enzyme"/>
</dbReference>
<dbReference type="EMBL" id="CP065725">
    <property type="protein sequence ID" value="QPT40251.1"/>
    <property type="molecule type" value="Genomic_DNA"/>
</dbReference>
<feature type="binding site" evidence="19">
    <location>
        <position position="481"/>
    </location>
    <ligand>
        <name>phosphoenolpyruvate</name>
        <dbReference type="ChEBI" id="CHEBI:58702"/>
    </ligand>
</feature>
<dbReference type="GO" id="GO:0008965">
    <property type="term" value="F:phosphoenolpyruvate-protein phosphotransferase activity"/>
    <property type="evidence" value="ECO:0007669"/>
    <property type="project" value="UniProtKB-EC"/>
</dbReference>
<keyword evidence="11 17" id="KW-0808">Transferase</keyword>
<dbReference type="NCBIfam" id="TIGR01417">
    <property type="entry name" value="PTS_I_fam"/>
    <property type="match status" value="1"/>
</dbReference>
<dbReference type="PIRSF" id="PIRSF000732">
    <property type="entry name" value="PTS_enzyme_I"/>
    <property type="match status" value="1"/>
</dbReference>
<comment type="function">
    <text evidence="3 17">General (non sugar-specific) component of the phosphoenolpyruvate-dependent sugar phosphotransferase system (sugar PTS). This major carbohydrate active-transport system catalyzes the phosphorylation of incoming sugar substrates concomitantly with their translocation across the cell membrane. Enzyme I transfers the phosphoryl group from phosphoenolpyruvate (PEP) to the phosphoryl carrier protein (HPr).</text>
</comment>
<name>A0A378XCP4_9BURK</name>
<evidence type="ECO:0000256" key="4">
    <source>
        <dbReference type="ARBA" id="ARBA00004496"/>
    </source>
</evidence>
<evidence type="ECO:0000256" key="18">
    <source>
        <dbReference type="PIRSR" id="PIRSR000732-1"/>
    </source>
</evidence>
<dbReference type="InterPro" id="IPR036637">
    <property type="entry name" value="Phosphohistidine_dom_sf"/>
</dbReference>
<dbReference type="InterPro" id="IPR024692">
    <property type="entry name" value="PTS_EI"/>
</dbReference>
<dbReference type="AlphaFoldDB" id="A0A378XCP4"/>
<evidence type="ECO:0000256" key="1">
    <source>
        <dbReference type="ARBA" id="ARBA00000683"/>
    </source>
</evidence>
<evidence type="ECO:0000256" key="13">
    <source>
        <dbReference type="ARBA" id="ARBA00022723"/>
    </source>
</evidence>
<dbReference type="Pfam" id="PF00391">
    <property type="entry name" value="PEP-utilizers"/>
    <property type="match status" value="1"/>
</dbReference>
<dbReference type="PANTHER" id="PTHR46244">
    <property type="entry name" value="PHOSPHOENOLPYRUVATE-PROTEIN PHOSPHOTRANSFERASE"/>
    <property type="match status" value="1"/>
</dbReference>
<keyword evidence="13 17" id="KW-0479">Metal-binding</keyword>
<dbReference type="Pfam" id="PF02896">
    <property type="entry name" value="PEP-utilizers_C"/>
    <property type="match status" value="1"/>
</dbReference>
<keyword evidence="8 17" id="KW-0813">Transport</keyword>
<dbReference type="RefSeq" id="WP_018573714.1">
    <property type="nucleotide sequence ID" value="NZ_CP065725.1"/>
</dbReference>
<evidence type="ECO:0000259" key="22">
    <source>
        <dbReference type="Pfam" id="PF02896"/>
    </source>
</evidence>
<dbReference type="InterPro" id="IPR040442">
    <property type="entry name" value="Pyrv_kinase-like_dom_sf"/>
</dbReference>
<dbReference type="InterPro" id="IPR006318">
    <property type="entry name" value="PTS_EI-like"/>
</dbReference>
<evidence type="ECO:0000256" key="3">
    <source>
        <dbReference type="ARBA" id="ARBA00002728"/>
    </source>
</evidence>
<dbReference type="GO" id="GO:0046872">
    <property type="term" value="F:metal ion binding"/>
    <property type="evidence" value="ECO:0007669"/>
    <property type="project" value="UniProtKB-KW"/>
</dbReference>
<dbReference type="OrthoDB" id="9765468at2"/>
<feature type="binding site" evidence="20">
    <location>
        <position position="471"/>
    </location>
    <ligand>
        <name>Mg(2+)</name>
        <dbReference type="ChEBI" id="CHEBI:18420"/>
    </ligand>
</feature>
<sequence length="592" mass="65313">MEHVAEHKAMFLLRGKGVSKGVVIGRAIIMDDADLEIPHYHISETEVEAECERLEHAIKCVYDELETLQRELPHDAPKELGPLLNVHSLLVSDPLLAHDCKVLIREHSYNAEWALSAQGQNLEQKFAAMEDVYLRERALDIRQVIELVINELLGGGNKPIEFAAKLSVASSTIVIARDITPADMVRMRTAQFAGFVTDVGGPTSHTAIVARSIGVPAVVGSVNARHMIHDHDLLIIDGETGGIVVNPSAEVLRFYQEKEQKLLADKSLLWNKRKLAPLSLDGEQVTVLGNIENPEEAEEVLKSGGQGIGLYRTEFLFMGNRDGLPTEDEQYDAYASVLKQMQGKPVTIRTLDIGSDKSLQGELSRAVNPALGLRAVRYCLAKPDMFMTQLKALLRAAVHGHLKILVPMVAHRHEIATVKKMLSEAANQLRQESKEFSEDYELGVMVEIPAMAVVIDMVLDDVDFVSIGTNDLIQYMLAIDRVDSDVADLFDPLHPAVLRIIAHVIKAGIKKKKPVSICGEMAGDSLYTRLLLGLGLREFSMTAKHIPEIKYIIRQSHVGLITSKVKKAIKKNPRIDLDGSGFIVEPSATQSS</sequence>
<evidence type="ECO:0000256" key="17">
    <source>
        <dbReference type="PIRNR" id="PIRNR000732"/>
    </source>
</evidence>
<evidence type="ECO:0000256" key="15">
    <source>
        <dbReference type="ARBA" id="ARBA00022842"/>
    </source>
</evidence>
<dbReference type="PROSITE" id="PS00370">
    <property type="entry name" value="PEP_ENZYMES_PHOS_SITE"/>
    <property type="match status" value="1"/>
</dbReference>
<keyword evidence="14 17" id="KW-0418">Kinase</keyword>
<evidence type="ECO:0000256" key="11">
    <source>
        <dbReference type="ARBA" id="ARBA00022679"/>
    </source>
</evidence>
<keyword evidence="27" id="KW-1185">Reference proteome</keyword>
<evidence type="ECO:0000256" key="5">
    <source>
        <dbReference type="ARBA" id="ARBA00007837"/>
    </source>
</evidence>
<feature type="binding site" evidence="19">
    <location>
        <begin position="470"/>
        <end position="471"/>
    </location>
    <ligand>
        <name>phosphoenolpyruvate</name>
        <dbReference type="ChEBI" id="CHEBI:58702"/>
    </ligand>
</feature>
<accession>A0A378XCP4</accession>
<reference evidence="24 27" key="2">
    <citation type="submission" date="2020-12" db="EMBL/GenBank/DDBJ databases">
        <title>FDA dAtabase for Regulatory Grade micrObial Sequences (FDA-ARGOS): Supporting development and validation of Infectious Disease Dx tests.</title>
        <authorList>
            <person name="Sproer C."/>
            <person name="Gronow S."/>
            <person name="Severitt S."/>
            <person name="Schroder I."/>
            <person name="Tallon L."/>
            <person name="Sadzewicz L."/>
            <person name="Zhao X."/>
            <person name="Boylan J."/>
            <person name="Ott S."/>
            <person name="Bowen H."/>
            <person name="Vavikolanu K."/>
            <person name="Mehta A."/>
            <person name="Aluvathingal J."/>
            <person name="Nadendla S."/>
            <person name="Lowell S."/>
            <person name="Myers T."/>
            <person name="Yan Y."/>
            <person name="Sichtig H."/>
        </authorList>
    </citation>
    <scope>NUCLEOTIDE SEQUENCE [LARGE SCALE GENOMIC DNA]</scope>
    <source>
        <strain evidence="24 27">FDAARGOS_872</strain>
    </source>
</reference>
<dbReference type="GO" id="GO:0016301">
    <property type="term" value="F:kinase activity"/>
    <property type="evidence" value="ECO:0007669"/>
    <property type="project" value="UniProtKB-KW"/>
</dbReference>
<dbReference type="GO" id="GO:0005737">
    <property type="term" value="C:cytoplasm"/>
    <property type="evidence" value="ECO:0007669"/>
    <property type="project" value="UniProtKB-SubCell"/>
</dbReference>
<dbReference type="InterPro" id="IPR015813">
    <property type="entry name" value="Pyrv/PenolPyrv_kinase-like_dom"/>
</dbReference>
<comment type="subcellular location">
    <subcellularLocation>
        <location evidence="4 17">Cytoplasm</location>
    </subcellularLocation>
</comment>
<evidence type="ECO:0000256" key="12">
    <source>
        <dbReference type="ARBA" id="ARBA00022683"/>
    </source>
</evidence>
<feature type="domain" description="PEP-utilising enzyme C-terminal" evidence="22">
    <location>
        <begin position="277"/>
        <end position="557"/>
    </location>
</feature>
<keyword evidence="12 17" id="KW-0598">Phosphotransferase system</keyword>
<feature type="binding site" evidence="19">
    <location>
        <position position="312"/>
    </location>
    <ligand>
        <name>phosphoenolpyruvate</name>
        <dbReference type="ChEBI" id="CHEBI:58702"/>
    </ligand>
</feature>
<comment type="cofactor">
    <cofactor evidence="2 17 20">
        <name>Mg(2+)</name>
        <dbReference type="ChEBI" id="CHEBI:18420"/>
    </cofactor>
</comment>
<dbReference type="SUPFAM" id="SSF51621">
    <property type="entry name" value="Phosphoenolpyruvate/pyruvate domain"/>
    <property type="match status" value="1"/>
</dbReference>
<evidence type="ECO:0000256" key="16">
    <source>
        <dbReference type="ARBA" id="ARBA00033235"/>
    </source>
</evidence>
<evidence type="ECO:0000313" key="25">
    <source>
        <dbReference type="EMBL" id="SUA50519.1"/>
    </source>
</evidence>
<dbReference type="InterPro" id="IPR036618">
    <property type="entry name" value="PtsI_HPr-bd_sf"/>
</dbReference>
<organism evidence="25 26">
    <name type="scientific">Oligella ureolytica</name>
    <dbReference type="NCBI Taxonomy" id="90244"/>
    <lineage>
        <taxon>Bacteria</taxon>
        <taxon>Pseudomonadati</taxon>
        <taxon>Pseudomonadota</taxon>
        <taxon>Betaproteobacteria</taxon>
        <taxon>Burkholderiales</taxon>
        <taxon>Alcaligenaceae</taxon>
        <taxon>Oligella</taxon>
    </lineage>
</organism>
<evidence type="ECO:0000256" key="9">
    <source>
        <dbReference type="ARBA" id="ARBA00022490"/>
    </source>
</evidence>
<keyword evidence="10 17" id="KW-0762">Sugar transport</keyword>
<feature type="binding site" evidence="19">
    <location>
        <position position="349"/>
    </location>
    <ligand>
        <name>phosphoenolpyruvate</name>
        <dbReference type="ChEBI" id="CHEBI:58702"/>
    </ligand>
</feature>
<dbReference type="STRING" id="1122619.GCA_000373745_00539"/>
<dbReference type="PANTHER" id="PTHR46244:SF3">
    <property type="entry name" value="PHOSPHOENOLPYRUVATE-PROTEIN PHOSPHOTRANSFERASE"/>
    <property type="match status" value="1"/>
</dbReference>
<dbReference type="Gene3D" id="1.10.274.10">
    <property type="entry name" value="PtsI, HPr-binding domain"/>
    <property type="match status" value="1"/>
</dbReference>
<dbReference type="InterPro" id="IPR018274">
    <property type="entry name" value="PEP_util_AS"/>
</dbReference>
<evidence type="ECO:0000256" key="2">
    <source>
        <dbReference type="ARBA" id="ARBA00001946"/>
    </source>
</evidence>
<keyword evidence="15 17" id="KW-0460">Magnesium</keyword>
<feature type="active site" description="Proton donor" evidence="18">
    <location>
        <position position="518"/>
    </location>
</feature>
<feature type="domain" description="Phosphotransferase system enzyme I N-terminal" evidence="23">
    <location>
        <begin position="14"/>
        <end position="137"/>
    </location>
</feature>
<dbReference type="EMBL" id="UGSB01000001">
    <property type="protein sequence ID" value="SUA50519.1"/>
    <property type="molecule type" value="Genomic_DNA"/>
</dbReference>
<proteinExistence type="inferred from homology"/>
<dbReference type="Gene3D" id="3.20.20.60">
    <property type="entry name" value="Phosphoenolpyruvate-binding domains"/>
    <property type="match status" value="1"/>
</dbReference>
<feature type="domain" description="PEP-utilising enzyme mobile" evidence="21">
    <location>
        <begin position="171"/>
        <end position="241"/>
    </location>
</feature>
<keyword evidence="9 17" id="KW-0963">Cytoplasm</keyword>
<evidence type="ECO:0000313" key="24">
    <source>
        <dbReference type="EMBL" id="QPT40251.1"/>
    </source>
</evidence>
<feature type="binding site" evidence="20">
    <location>
        <position position="447"/>
    </location>
    <ligand>
        <name>Mg(2+)</name>
        <dbReference type="ChEBI" id="CHEBI:18420"/>
    </ligand>
</feature>
<dbReference type="Gene3D" id="3.50.30.10">
    <property type="entry name" value="Phosphohistidine domain"/>
    <property type="match status" value="1"/>
</dbReference>
<evidence type="ECO:0000313" key="27">
    <source>
        <dbReference type="Proteomes" id="UP000594903"/>
    </source>
</evidence>
<feature type="active site" description="Tele-phosphohistidine intermediate" evidence="18">
    <location>
        <position position="205"/>
    </location>
</feature>
<dbReference type="PRINTS" id="PR01736">
    <property type="entry name" value="PHPHTRNFRASE"/>
</dbReference>
<reference evidence="25 26" key="1">
    <citation type="submission" date="2018-06" db="EMBL/GenBank/DDBJ databases">
        <authorList>
            <consortium name="Pathogen Informatics"/>
            <person name="Doyle S."/>
        </authorList>
    </citation>
    <scope>NUCLEOTIDE SEQUENCE [LARGE SCALE GENOMIC DNA]</scope>
    <source>
        <strain evidence="25 26">NCTC11997</strain>
    </source>
</reference>
<dbReference type="InterPro" id="IPR008731">
    <property type="entry name" value="PTS_EIN"/>
</dbReference>
<evidence type="ECO:0000256" key="8">
    <source>
        <dbReference type="ARBA" id="ARBA00022448"/>
    </source>
</evidence>